<reference evidence="1" key="1">
    <citation type="submission" date="2019-08" db="EMBL/GenBank/DDBJ databases">
        <title>The genome of the North American firefly Photinus pyralis.</title>
        <authorList>
            <consortium name="Photinus pyralis genome working group"/>
            <person name="Fallon T.R."/>
            <person name="Sander Lower S.E."/>
            <person name="Weng J.-K."/>
        </authorList>
    </citation>
    <scope>NUCLEOTIDE SEQUENCE</scope>
    <source>
        <strain evidence="1">TRF0915ILg1</strain>
        <tissue evidence="1">Whole body</tissue>
    </source>
</reference>
<proteinExistence type="predicted"/>
<feature type="non-terminal residue" evidence="1">
    <location>
        <position position="1"/>
    </location>
</feature>
<evidence type="ECO:0000313" key="1">
    <source>
        <dbReference type="EMBL" id="KAF2884076.1"/>
    </source>
</evidence>
<dbReference type="EMBL" id="VTPC01090227">
    <property type="protein sequence ID" value="KAF2884076.1"/>
    <property type="molecule type" value="Genomic_DNA"/>
</dbReference>
<comment type="caution">
    <text evidence="1">The sequence shown here is derived from an EMBL/GenBank/DDBJ whole genome shotgun (WGS) entry which is preliminary data.</text>
</comment>
<keyword evidence="2" id="KW-1185">Reference proteome</keyword>
<sequence>EDAAVERFHIKQGWEKLSSEAKAAGFMVQIYQQKLTFGQKINQKVLRQLYQPIFLSYKPIRLQSQILGTNQRLQKKAETAENLRTSNENYRKYSKMVSEEVTQNLMRRIKREVGKGYYEIPNTAEHLRLLTLYSVINDNPSLALLASFAFFKETAMLFHAVTSSLSSPLCEL</sequence>
<dbReference type="AlphaFoldDB" id="A0A8K0CEG9"/>
<feature type="non-terminal residue" evidence="1">
    <location>
        <position position="172"/>
    </location>
</feature>
<gene>
    <name evidence="1" type="ORF">ILUMI_22095</name>
</gene>
<name>A0A8K0CEG9_IGNLU</name>
<accession>A0A8K0CEG9</accession>
<protein>
    <submittedName>
        <fullName evidence="1">Uncharacterized protein</fullName>
    </submittedName>
</protein>
<dbReference type="Proteomes" id="UP000801492">
    <property type="component" value="Unassembled WGS sequence"/>
</dbReference>
<organism evidence="1 2">
    <name type="scientific">Ignelater luminosus</name>
    <name type="common">Cucubano</name>
    <name type="synonym">Pyrophorus luminosus</name>
    <dbReference type="NCBI Taxonomy" id="2038154"/>
    <lineage>
        <taxon>Eukaryota</taxon>
        <taxon>Metazoa</taxon>
        <taxon>Ecdysozoa</taxon>
        <taxon>Arthropoda</taxon>
        <taxon>Hexapoda</taxon>
        <taxon>Insecta</taxon>
        <taxon>Pterygota</taxon>
        <taxon>Neoptera</taxon>
        <taxon>Endopterygota</taxon>
        <taxon>Coleoptera</taxon>
        <taxon>Polyphaga</taxon>
        <taxon>Elateriformia</taxon>
        <taxon>Elateroidea</taxon>
        <taxon>Elateridae</taxon>
        <taxon>Agrypninae</taxon>
        <taxon>Pyrophorini</taxon>
        <taxon>Ignelater</taxon>
    </lineage>
</organism>
<evidence type="ECO:0000313" key="2">
    <source>
        <dbReference type="Proteomes" id="UP000801492"/>
    </source>
</evidence>